<dbReference type="EMBL" id="JAGQFT010000088">
    <property type="protein sequence ID" value="MBR0562972.1"/>
    <property type="molecule type" value="Genomic_DNA"/>
</dbReference>
<feature type="compositionally biased region" description="Pro residues" evidence="1">
    <location>
        <begin position="139"/>
        <end position="156"/>
    </location>
</feature>
<evidence type="ECO:0000313" key="2">
    <source>
        <dbReference type="EMBL" id="MBR0562972.1"/>
    </source>
</evidence>
<proteinExistence type="predicted"/>
<gene>
    <name evidence="3" type="ORF">KB893_018025</name>
    <name evidence="2" type="ORF">KB893_10655</name>
</gene>
<protein>
    <submittedName>
        <fullName evidence="2">Uncharacterized protein</fullName>
    </submittedName>
</protein>
<dbReference type="AlphaFoldDB" id="A0A8J8AY25"/>
<accession>A0A8J8AY25</accession>
<feature type="region of interest" description="Disordered" evidence="1">
    <location>
        <begin position="120"/>
        <end position="162"/>
    </location>
</feature>
<organism evidence="2">
    <name type="scientific">Coralloluteibacterium stylophorae</name>
    <dbReference type="NCBI Taxonomy" id="1776034"/>
    <lineage>
        <taxon>Bacteria</taxon>
        <taxon>Pseudomonadati</taxon>
        <taxon>Pseudomonadota</taxon>
        <taxon>Gammaproteobacteria</taxon>
        <taxon>Lysobacterales</taxon>
        <taxon>Lysobacteraceae</taxon>
        <taxon>Coralloluteibacterium</taxon>
    </lineage>
</organism>
<name>A0A8J8AY25_9GAMM</name>
<evidence type="ECO:0000256" key="1">
    <source>
        <dbReference type="SAM" id="MobiDB-lite"/>
    </source>
</evidence>
<keyword evidence="4" id="KW-1185">Reference proteome</keyword>
<reference evidence="2" key="2">
    <citation type="submission" date="2021-04" db="EMBL/GenBank/DDBJ databases">
        <authorList>
            <person name="Karlyshev A.V."/>
        </authorList>
    </citation>
    <scope>NUCLEOTIDE SEQUENCE</scope>
    <source>
        <strain evidence="2">LMG 29479</strain>
    </source>
</reference>
<dbReference type="EMBL" id="JAGQFT020000021">
    <property type="protein sequence ID" value="MBS7459031.1"/>
    <property type="molecule type" value="Genomic_DNA"/>
</dbReference>
<comment type="caution">
    <text evidence="2">The sequence shown here is derived from an EMBL/GenBank/DDBJ whole genome shotgun (WGS) entry which is preliminary data.</text>
</comment>
<evidence type="ECO:0000313" key="3">
    <source>
        <dbReference type="EMBL" id="MBS7459031.1"/>
    </source>
</evidence>
<feature type="compositionally biased region" description="Low complexity" evidence="1">
    <location>
        <begin position="120"/>
        <end position="138"/>
    </location>
</feature>
<evidence type="ECO:0000313" key="4">
    <source>
        <dbReference type="Proteomes" id="UP000675747"/>
    </source>
</evidence>
<dbReference type="RefSeq" id="WP_211926894.1">
    <property type="nucleotide sequence ID" value="NZ_JAGQFT020000021.1"/>
</dbReference>
<dbReference type="Proteomes" id="UP000675747">
    <property type="component" value="Unassembled WGS sequence"/>
</dbReference>
<sequence length="375" mass="38945">MTAPLRVGVVSESVRVQARLRSYLTHLGFRAGRGWAFATEPPYAVLFLDGRLAASDAARLALRAAVSPRVIWIGTPPAGTEGIAVAEDANIDIVAAAIERAAAERGAAPAPVAAPRLAPAREAPTPATPAPLAIAAPGAPAPSSPANFPTPTPAPSPGTAAAPSGHAAWALALALLARQPEGGNVALMRGELALARLDFDRRIVHLLDTRADEAALASAQIERTLDRLLAGAPRLEAATPPPQSALELQLDAFLWRLGLRIAHGELLPVVAAAPGLRLRRWRDFGEHPQRSLHMRWAAHLTRRVLAPAEARTLAGIEQRAMNAFLNAAALCGLLDYGRPTAPPPAAAATSGTGASLRSLVRSLRASLGLGGARNA</sequence>
<reference evidence="3 4" key="1">
    <citation type="journal article" date="2021" name="Microbiol. Resour. Announc.">
        <title>Draft Genome Sequence of Coralloluteibacterium stylophorae LMG 29479T.</title>
        <authorList>
            <person name="Karlyshev A.V."/>
            <person name="Kudryashova E.B."/>
            <person name="Ariskina E.V."/>
            <person name="Conroy A.P."/>
            <person name="Abidueva E.Y."/>
        </authorList>
    </citation>
    <scope>NUCLEOTIDE SEQUENCE [LARGE SCALE GENOMIC DNA]</scope>
    <source>
        <strain evidence="3 4">LMG 29479</strain>
    </source>
</reference>